<dbReference type="InParanoid" id="A2DKM3"/>
<sequence>MIIPILGLRRVRSYITYDDNNGTTSYESNSNYSTLQKGDVSDCPCQTNNYTCIPDCCCAPKCASFYNASTYTQCYSAPTADIVTRCDSFSKDSVGSVSDWLKRVIFCVYRENNPLTNRGIIYSVPYSKYRNTALNYTVQSKASSAVTSFGYLTEDDVTTVTGADKSNRGYLFGQSILNADGELFTINASSGSVSIPLEFGVNSDFEFNIPNGTNPNATISLLDSTGNHTIRIMPNNTQTIDFSVNSTDVAATSFLGLTISILYKATDYKPAPQYIIDSAIVNTTTSDFPEGIHAGLINGTHVVGHIGFFELPNSENFLDTSSEADEDSWLPFNWKGVNNS</sequence>
<evidence type="ECO:0000313" key="1">
    <source>
        <dbReference type="EMBL" id="EAY19006.1"/>
    </source>
</evidence>
<reference evidence="1" key="1">
    <citation type="submission" date="2006-10" db="EMBL/GenBank/DDBJ databases">
        <authorList>
            <person name="Amadeo P."/>
            <person name="Zhao Q."/>
            <person name="Wortman J."/>
            <person name="Fraser-Liggett C."/>
            <person name="Carlton J."/>
        </authorList>
    </citation>
    <scope>NUCLEOTIDE SEQUENCE</scope>
    <source>
        <strain evidence="1">G3</strain>
    </source>
</reference>
<dbReference type="EMBL" id="DS113212">
    <property type="protein sequence ID" value="EAY19006.1"/>
    <property type="molecule type" value="Genomic_DNA"/>
</dbReference>
<reference evidence="1" key="2">
    <citation type="journal article" date="2007" name="Science">
        <title>Draft genome sequence of the sexually transmitted pathogen Trichomonas vaginalis.</title>
        <authorList>
            <person name="Carlton J.M."/>
            <person name="Hirt R.P."/>
            <person name="Silva J.C."/>
            <person name="Delcher A.L."/>
            <person name="Schatz M."/>
            <person name="Zhao Q."/>
            <person name="Wortman J.R."/>
            <person name="Bidwell S.L."/>
            <person name="Alsmark U.C.M."/>
            <person name="Besteiro S."/>
            <person name="Sicheritz-Ponten T."/>
            <person name="Noel C.J."/>
            <person name="Dacks J.B."/>
            <person name="Foster P.G."/>
            <person name="Simillion C."/>
            <person name="Van de Peer Y."/>
            <person name="Miranda-Saavedra D."/>
            <person name="Barton G.J."/>
            <person name="Westrop G.D."/>
            <person name="Mueller S."/>
            <person name="Dessi D."/>
            <person name="Fiori P.L."/>
            <person name="Ren Q."/>
            <person name="Paulsen I."/>
            <person name="Zhang H."/>
            <person name="Bastida-Corcuera F.D."/>
            <person name="Simoes-Barbosa A."/>
            <person name="Brown M.T."/>
            <person name="Hayes R.D."/>
            <person name="Mukherjee M."/>
            <person name="Okumura C.Y."/>
            <person name="Schneider R."/>
            <person name="Smith A.J."/>
            <person name="Vanacova S."/>
            <person name="Villalvazo M."/>
            <person name="Haas B.J."/>
            <person name="Pertea M."/>
            <person name="Feldblyum T.V."/>
            <person name="Utterback T.R."/>
            <person name="Shu C.L."/>
            <person name="Osoegawa K."/>
            <person name="de Jong P.J."/>
            <person name="Hrdy I."/>
            <person name="Horvathova L."/>
            <person name="Zubacova Z."/>
            <person name="Dolezal P."/>
            <person name="Malik S.B."/>
            <person name="Logsdon J.M. Jr."/>
            <person name="Henze K."/>
            <person name="Gupta A."/>
            <person name="Wang C.C."/>
            <person name="Dunne R.L."/>
            <person name="Upcroft J.A."/>
            <person name="Upcroft P."/>
            <person name="White O."/>
            <person name="Salzberg S.L."/>
            <person name="Tang P."/>
            <person name="Chiu C.-H."/>
            <person name="Lee Y.-S."/>
            <person name="Embley T.M."/>
            <person name="Coombs G.H."/>
            <person name="Mottram J.C."/>
            <person name="Tachezy J."/>
            <person name="Fraser-Liggett C.M."/>
            <person name="Johnson P.J."/>
        </authorList>
    </citation>
    <scope>NUCLEOTIDE SEQUENCE [LARGE SCALE GENOMIC DNA]</scope>
    <source>
        <strain evidence="1">G3</strain>
    </source>
</reference>
<dbReference type="KEGG" id="tva:5464525"/>
<dbReference type="Proteomes" id="UP000001542">
    <property type="component" value="Unassembled WGS sequence"/>
</dbReference>
<gene>
    <name evidence="1" type="ORF">TVAG_246840</name>
</gene>
<accession>A2DKM3</accession>
<dbReference type="VEuPathDB" id="TrichDB:TVAG_246840"/>
<keyword evidence="2" id="KW-1185">Reference proteome</keyword>
<organism evidence="1 2">
    <name type="scientific">Trichomonas vaginalis (strain ATCC PRA-98 / G3)</name>
    <dbReference type="NCBI Taxonomy" id="412133"/>
    <lineage>
        <taxon>Eukaryota</taxon>
        <taxon>Metamonada</taxon>
        <taxon>Parabasalia</taxon>
        <taxon>Trichomonadida</taxon>
        <taxon>Trichomonadidae</taxon>
        <taxon>Trichomonas</taxon>
    </lineage>
</organism>
<protein>
    <submittedName>
        <fullName evidence="1">Uncharacterized protein</fullName>
    </submittedName>
</protein>
<dbReference type="VEuPathDB" id="TrichDB:TVAGG3_0561190"/>
<name>A2DKM3_TRIV3</name>
<dbReference type="AlphaFoldDB" id="A2DKM3"/>
<dbReference type="RefSeq" id="XP_001579992.1">
    <property type="nucleotide sequence ID" value="XM_001579942.1"/>
</dbReference>
<proteinExistence type="predicted"/>
<evidence type="ECO:0000313" key="2">
    <source>
        <dbReference type="Proteomes" id="UP000001542"/>
    </source>
</evidence>